<dbReference type="STRING" id="286115.A0A507CY78"/>
<dbReference type="Pfam" id="PF04258">
    <property type="entry name" value="Peptidase_A22B"/>
    <property type="match status" value="1"/>
</dbReference>
<sequence length="434" mass="47395">MNNTTVGTESEQPSLEPGLLTAYIALGIMAVVPIYFGSFASLKFKKRIKTGSKVTLAPIDDDHDDEAEFFSLEDAKMFPLFGSATLLSLYLLFTYFDKAYVNYVLTAYFAILGVGALVKAGLMIARKATGWDIKGEYKIEMFKGQKEILSYHFGIFHLVLLALSIVVGAYYAMTKQWIVSNMYGEALATSAVQLLNLDSFATGMALLAGLFFYDIFWVFGTDVMVTVAKSFDAPIKVVFPKDIFQLLASHTLHGVRGKTEFTMLGLGDIVIPGIFVALCLRFDLHNYEQTPAGKRIPKTTAFPKPYFTACFVAYALGLVATVTVMHSLKAAQPALLYLSPACILSVLATAVVRGELKQIWAYAPDTGKKKNTEPDAVSDSADNHDDANAASKRAVKSTASRTKSDTDASSVADDDEEADEPTSGRRITRSRKAK</sequence>
<dbReference type="GO" id="GO:0042500">
    <property type="term" value="F:aspartic endopeptidase activity, intramembrane cleaving"/>
    <property type="evidence" value="ECO:0007669"/>
    <property type="project" value="InterPro"/>
</dbReference>
<dbReference type="Proteomes" id="UP000317494">
    <property type="component" value="Unassembled WGS sequence"/>
</dbReference>
<evidence type="ECO:0000256" key="9">
    <source>
        <dbReference type="SAM" id="Phobius"/>
    </source>
</evidence>
<evidence type="ECO:0000313" key="10">
    <source>
        <dbReference type="EMBL" id="TPX43850.1"/>
    </source>
</evidence>
<evidence type="ECO:0000256" key="3">
    <source>
        <dbReference type="ARBA" id="ARBA00022692"/>
    </source>
</evidence>
<evidence type="ECO:0000256" key="1">
    <source>
        <dbReference type="ARBA" id="ARBA00004477"/>
    </source>
</evidence>
<proteinExistence type="inferred from homology"/>
<comment type="caution">
    <text evidence="10">The sequence shown here is derived from an EMBL/GenBank/DDBJ whole genome shotgun (WGS) entry which is preliminary data.</text>
</comment>
<dbReference type="EMBL" id="QEAN01000187">
    <property type="protein sequence ID" value="TPX43850.1"/>
    <property type="molecule type" value="Genomic_DNA"/>
</dbReference>
<evidence type="ECO:0000313" key="11">
    <source>
        <dbReference type="Proteomes" id="UP000317494"/>
    </source>
</evidence>
<feature type="transmembrane region" description="Helical" evidence="9">
    <location>
        <begin position="200"/>
        <end position="219"/>
    </location>
</feature>
<reference evidence="10 11" key="1">
    <citation type="journal article" date="2019" name="Sci. Rep.">
        <title>Comparative genomics of chytrid fungi reveal insights into the obligate biotrophic and pathogenic lifestyle of Synchytrium endobioticum.</title>
        <authorList>
            <person name="van de Vossenberg B.T.L.H."/>
            <person name="Warris S."/>
            <person name="Nguyen H.D.T."/>
            <person name="van Gent-Pelzer M.P.E."/>
            <person name="Joly D.L."/>
            <person name="van de Geest H.C."/>
            <person name="Bonants P.J.M."/>
            <person name="Smith D.S."/>
            <person name="Levesque C.A."/>
            <person name="van der Lee T.A.J."/>
        </authorList>
    </citation>
    <scope>NUCLEOTIDE SEQUENCE [LARGE SCALE GENOMIC DNA]</scope>
    <source>
        <strain evidence="10 11">MB42</strain>
    </source>
</reference>
<gene>
    <name evidence="10" type="ORF">SeMB42_g04550</name>
</gene>
<dbReference type="InterPro" id="IPR006639">
    <property type="entry name" value="Preselin/SPP"/>
</dbReference>
<evidence type="ECO:0008006" key="12">
    <source>
        <dbReference type="Google" id="ProtNLM"/>
    </source>
</evidence>
<dbReference type="VEuPathDB" id="FungiDB:SeMB42_g04550"/>
<evidence type="ECO:0000256" key="5">
    <source>
        <dbReference type="ARBA" id="ARBA00022824"/>
    </source>
</evidence>
<keyword evidence="5" id="KW-0256">Endoplasmic reticulum</keyword>
<keyword evidence="4" id="KW-0378">Hydrolase</keyword>
<feature type="transmembrane region" description="Helical" evidence="9">
    <location>
        <begin position="334"/>
        <end position="352"/>
    </location>
</feature>
<keyword evidence="3 9" id="KW-0812">Transmembrane</keyword>
<evidence type="ECO:0000256" key="6">
    <source>
        <dbReference type="ARBA" id="ARBA00022989"/>
    </source>
</evidence>
<evidence type="ECO:0000256" key="8">
    <source>
        <dbReference type="SAM" id="MobiDB-lite"/>
    </source>
</evidence>
<dbReference type="SMART" id="SM00730">
    <property type="entry name" value="PSN"/>
    <property type="match status" value="1"/>
</dbReference>
<dbReference type="GO" id="GO:0006465">
    <property type="term" value="P:signal peptide processing"/>
    <property type="evidence" value="ECO:0007669"/>
    <property type="project" value="TreeGrafter"/>
</dbReference>
<dbReference type="PANTHER" id="PTHR12174">
    <property type="entry name" value="SIGNAL PEPTIDE PEPTIDASE"/>
    <property type="match status" value="1"/>
</dbReference>
<dbReference type="InterPro" id="IPR007369">
    <property type="entry name" value="Peptidase_A22B_SPP"/>
</dbReference>
<feature type="transmembrane region" description="Helical" evidence="9">
    <location>
        <begin position="78"/>
        <end position="96"/>
    </location>
</feature>
<protein>
    <recommendedName>
        <fullName evidence="12">Peptidase A22B, signal peptide peptidase</fullName>
    </recommendedName>
</protein>
<evidence type="ECO:0000256" key="7">
    <source>
        <dbReference type="ARBA" id="ARBA00023136"/>
    </source>
</evidence>
<feature type="transmembrane region" description="Helical" evidence="9">
    <location>
        <begin position="20"/>
        <end position="42"/>
    </location>
</feature>
<accession>A0A507CY78</accession>
<feature type="transmembrane region" description="Helical" evidence="9">
    <location>
        <begin position="306"/>
        <end position="328"/>
    </location>
</feature>
<comment type="subcellular location">
    <subcellularLocation>
        <location evidence="1">Endoplasmic reticulum membrane</location>
        <topology evidence="1">Multi-pass membrane protein</topology>
    </subcellularLocation>
</comment>
<feature type="transmembrane region" description="Helical" evidence="9">
    <location>
        <begin position="148"/>
        <end position="173"/>
    </location>
</feature>
<keyword evidence="11" id="KW-1185">Reference proteome</keyword>
<organism evidence="10 11">
    <name type="scientific">Synchytrium endobioticum</name>
    <dbReference type="NCBI Taxonomy" id="286115"/>
    <lineage>
        <taxon>Eukaryota</taxon>
        <taxon>Fungi</taxon>
        <taxon>Fungi incertae sedis</taxon>
        <taxon>Chytridiomycota</taxon>
        <taxon>Chytridiomycota incertae sedis</taxon>
        <taxon>Chytridiomycetes</taxon>
        <taxon>Synchytriales</taxon>
        <taxon>Synchytriaceae</taxon>
        <taxon>Synchytrium</taxon>
    </lineage>
</organism>
<feature type="transmembrane region" description="Helical" evidence="9">
    <location>
        <begin position="102"/>
        <end position="125"/>
    </location>
</feature>
<name>A0A507CY78_9FUNG</name>
<keyword evidence="7 9" id="KW-0472">Membrane</keyword>
<keyword evidence="6 9" id="KW-1133">Transmembrane helix</keyword>
<dbReference type="PANTHER" id="PTHR12174:SF23">
    <property type="entry name" value="MINOR HISTOCOMPATIBILITY ANTIGEN H13"/>
    <property type="match status" value="1"/>
</dbReference>
<evidence type="ECO:0000256" key="2">
    <source>
        <dbReference type="ARBA" id="ARBA00006859"/>
    </source>
</evidence>
<dbReference type="GO" id="GO:0033619">
    <property type="term" value="P:membrane protein proteolysis"/>
    <property type="evidence" value="ECO:0007669"/>
    <property type="project" value="TreeGrafter"/>
</dbReference>
<comment type="similarity">
    <text evidence="2">Belongs to the peptidase A22B family.</text>
</comment>
<dbReference type="GO" id="GO:0098554">
    <property type="term" value="C:cytoplasmic side of endoplasmic reticulum membrane"/>
    <property type="evidence" value="ECO:0007669"/>
    <property type="project" value="TreeGrafter"/>
</dbReference>
<dbReference type="GO" id="GO:0098553">
    <property type="term" value="C:lumenal side of endoplasmic reticulum membrane"/>
    <property type="evidence" value="ECO:0007669"/>
    <property type="project" value="TreeGrafter"/>
</dbReference>
<feature type="region of interest" description="Disordered" evidence="8">
    <location>
        <begin position="368"/>
        <end position="434"/>
    </location>
</feature>
<evidence type="ECO:0000256" key="4">
    <source>
        <dbReference type="ARBA" id="ARBA00022801"/>
    </source>
</evidence>
<dbReference type="AlphaFoldDB" id="A0A507CY78"/>